<comment type="similarity">
    <text evidence="1">Belongs to the glutaredoxin family.</text>
</comment>
<comment type="caution">
    <text evidence="3">The sequence shown here is derived from an EMBL/GenBank/DDBJ whole genome shotgun (WGS) entry which is preliminary data.</text>
</comment>
<dbReference type="RefSeq" id="WP_220806193.1">
    <property type="nucleotide sequence ID" value="NZ_BPMK01000001.1"/>
</dbReference>
<sequence length="128" mass="13956">MPRPILDESRVHPAIRSRLAGHHADIVQEVEAAVAANRVVVVGMAQNPFPRKARRALDAIGAPYRYLGYGSYFSQWRRRNALKMWTGWPTFPMVFVNGVLIGGAAELQRLIDSGELALMLGGAGMAGA</sequence>
<dbReference type="Pfam" id="PF00462">
    <property type="entry name" value="Glutaredoxin"/>
    <property type="match status" value="1"/>
</dbReference>
<organism evidence="3 4">
    <name type="scientific">Noviherbaspirillum aridicola</name>
    <dbReference type="NCBI Taxonomy" id="2849687"/>
    <lineage>
        <taxon>Bacteria</taxon>
        <taxon>Pseudomonadati</taxon>
        <taxon>Pseudomonadota</taxon>
        <taxon>Betaproteobacteria</taxon>
        <taxon>Burkholderiales</taxon>
        <taxon>Oxalobacteraceae</taxon>
        <taxon>Noviherbaspirillum</taxon>
    </lineage>
</organism>
<dbReference type="InterPro" id="IPR036249">
    <property type="entry name" value="Thioredoxin-like_sf"/>
</dbReference>
<dbReference type="Gene3D" id="3.40.30.10">
    <property type="entry name" value="Glutaredoxin"/>
    <property type="match status" value="1"/>
</dbReference>
<dbReference type="PROSITE" id="PS51354">
    <property type="entry name" value="GLUTAREDOXIN_2"/>
    <property type="match status" value="1"/>
</dbReference>
<dbReference type="EMBL" id="BPMK01000001">
    <property type="protein sequence ID" value="GIZ50000.1"/>
    <property type="molecule type" value="Genomic_DNA"/>
</dbReference>
<evidence type="ECO:0000259" key="2">
    <source>
        <dbReference type="Pfam" id="PF00462"/>
    </source>
</evidence>
<dbReference type="SUPFAM" id="SSF52833">
    <property type="entry name" value="Thioredoxin-like"/>
    <property type="match status" value="1"/>
</dbReference>
<feature type="domain" description="Glutaredoxin" evidence="2">
    <location>
        <begin position="40"/>
        <end position="101"/>
    </location>
</feature>
<reference evidence="3 4" key="1">
    <citation type="journal article" date="2022" name="Int. J. Syst. Evol. Microbiol.">
        <title>Noviherbaspirillum aridicola sp. nov., isolated from an arid soil in Pakistan.</title>
        <authorList>
            <person name="Khan I.U."/>
            <person name="Saqib M."/>
            <person name="Amin A."/>
            <person name="Hussain F."/>
            <person name="Li L."/>
            <person name="Liu Y.H."/>
            <person name="Fang B.Z."/>
            <person name="Ahmed I."/>
            <person name="Li W.J."/>
        </authorList>
    </citation>
    <scope>NUCLEOTIDE SEQUENCE [LARGE SCALE GENOMIC DNA]</scope>
    <source>
        <strain evidence="3 4">NCCP-691</strain>
    </source>
</reference>
<evidence type="ECO:0000313" key="3">
    <source>
        <dbReference type="EMBL" id="GIZ50000.1"/>
    </source>
</evidence>
<dbReference type="Proteomes" id="UP000887222">
    <property type="component" value="Unassembled WGS sequence"/>
</dbReference>
<evidence type="ECO:0000256" key="1">
    <source>
        <dbReference type="ARBA" id="ARBA00007787"/>
    </source>
</evidence>
<evidence type="ECO:0000313" key="4">
    <source>
        <dbReference type="Proteomes" id="UP000887222"/>
    </source>
</evidence>
<accession>A0ABQ4PYU6</accession>
<keyword evidence="4" id="KW-1185">Reference proteome</keyword>
<dbReference type="PANTHER" id="PTHR45694">
    <property type="entry name" value="GLUTAREDOXIN 2"/>
    <property type="match status" value="1"/>
</dbReference>
<dbReference type="PANTHER" id="PTHR45694:SF18">
    <property type="entry name" value="GLUTAREDOXIN-1-RELATED"/>
    <property type="match status" value="1"/>
</dbReference>
<protein>
    <recommendedName>
        <fullName evidence="2">Glutaredoxin domain-containing protein</fullName>
    </recommendedName>
</protein>
<name>A0ABQ4PYU6_9BURK</name>
<dbReference type="InterPro" id="IPR002109">
    <property type="entry name" value="Glutaredoxin"/>
</dbReference>
<proteinExistence type="inferred from homology"/>
<gene>
    <name evidence="3" type="ORF">NCCP691_00140</name>
</gene>